<dbReference type="InterPro" id="IPR000504">
    <property type="entry name" value="RRM_dom"/>
</dbReference>
<keyword evidence="1" id="KW-0694">RNA-binding</keyword>
<dbReference type="SUPFAM" id="SSF54928">
    <property type="entry name" value="RNA-binding domain, RBD"/>
    <property type="match status" value="1"/>
</dbReference>
<dbReference type="PANTHER" id="PTHR23147">
    <property type="entry name" value="SERINE/ARGININE RICH SPLICING FACTOR"/>
    <property type="match status" value="1"/>
</dbReference>
<dbReference type="Proteomes" id="UP000663829">
    <property type="component" value="Unassembled WGS sequence"/>
</dbReference>
<reference evidence="5" key="1">
    <citation type="submission" date="2021-02" db="EMBL/GenBank/DDBJ databases">
        <authorList>
            <person name="Nowell W R."/>
        </authorList>
    </citation>
    <scope>NUCLEOTIDE SEQUENCE</scope>
</reference>
<name>A0A813YVH4_9BILA</name>
<evidence type="ECO:0000256" key="1">
    <source>
        <dbReference type="PROSITE-ProRule" id="PRU00176"/>
    </source>
</evidence>
<dbReference type="EMBL" id="CAJOBA010001064">
    <property type="protein sequence ID" value="CAF3573744.1"/>
    <property type="molecule type" value="Genomic_DNA"/>
</dbReference>
<dbReference type="EMBL" id="CAJNOK010001064">
    <property type="protein sequence ID" value="CAF0791158.1"/>
    <property type="molecule type" value="Genomic_DNA"/>
</dbReference>
<sequence length="501" mass="57226">MRDRTTQKTIDQRQQKFAIDQLMMLKTNQISQLNDNYSTHRLNSFCGRSTPLINSQLVPSTKLYLGNLTGEITPHHLLEFYSKFGRLLECVKIRDNYGFIRYETLEQAKDALEKTNGYVFNGQTLKVEYAKNGGNHHVKHRTIPISYPTQHARTYSSSSSSSTSSDMSSPVFEHKYDRKRRLSSDNNIQQQQQQTREHNTIFPTNARTGQQNEHYSLQQPSIQRLNNYLYTYSKQPQQMSKFNSVSSQNRVQTPTFHNNKHHSPVFQSLSQTHEPELLPPGFNYFSISTTTKSGLSQGQTPLNPGMSQHIAMSRTPSSLSTLSTDSHETQQHRTLNNPNFIANGYSNVQESNIHNSSSEHPNLVEQEQQIGWKPATEQLKRDSNPFSTDDDDSAIVVGSKNQQSNGETIRNYDQILDISQNIALKLPSNTSEISKTKVLQQQQSWTDTPLFLSQHSISSSSFVWDYVMFPEAALHPGLCGGGDDMNWWQKRLWPKLEQVFA</sequence>
<evidence type="ECO:0000313" key="4">
    <source>
        <dbReference type="EMBL" id="CAF0791158.1"/>
    </source>
</evidence>
<accession>A0A813YVH4</accession>
<dbReference type="GO" id="GO:0003723">
    <property type="term" value="F:RNA binding"/>
    <property type="evidence" value="ECO:0007669"/>
    <property type="project" value="UniProtKB-UniRule"/>
</dbReference>
<keyword evidence="8" id="KW-1185">Reference proteome</keyword>
<protein>
    <recommendedName>
        <fullName evidence="3">RRM domain-containing protein</fullName>
    </recommendedName>
</protein>
<dbReference type="Proteomes" id="UP000681722">
    <property type="component" value="Unassembled WGS sequence"/>
</dbReference>
<dbReference type="InterPro" id="IPR050907">
    <property type="entry name" value="SRSF"/>
</dbReference>
<dbReference type="OrthoDB" id="752362at2759"/>
<feature type="region of interest" description="Disordered" evidence="2">
    <location>
        <begin position="145"/>
        <end position="199"/>
    </location>
</feature>
<evidence type="ECO:0000313" key="5">
    <source>
        <dbReference type="EMBL" id="CAF0890339.1"/>
    </source>
</evidence>
<organism evidence="5 8">
    <name type="scientific">Didymodactylos carnosus</name>
    <dbReference type="NCBI Taxonomy" id="1234261"/>
    <lineage>
        <taxon>Eukaryota</taxon>
        <taxon>Metazoa</taxon>
        <taxon>Spiralia</taxon>
        <taxon>Gnathifera</taxon>
        <taxon>Rotifera</taxon>
        <taxon>Eurotatoria</taxon>
        <taxon>Bdelloidea</taxon>
        <taxon>Philodinida</taxon>
        <taxon>Philodinidae</taxon>
        <taxon>Didymodactylos</taxon>
    </lineage>
</organism>
<evidence type="ECO:0000259" key="3">
    <source>
        <dbReference type="PROSITE" id="PS50102"/>
    </source>
</evidence>
<dbReference type="PROSITE" id="PS50102">
    <property type="entry name" value="RRM"/>
    <property type="match status" value="1"/>
</dbReference>
<dbReference type="InterPro" id="IPR012677">
    <property type="entry name" value="Nucleotide-bd_a/b_plait_sf"/>
</dbReference>
<feature type="domain" description="RRM" evidence="3">
    <location>
        <begin position="61"/>
        <end position="132"/>
    </location>
</feature>
<dbReference type="SMART" id="SM00360">
    <property type="entry name" value="RRM"/>
    <property type="match status" value="1"/>
</dbReference>
<evidence type="ECO:0000313" key="8">
    <source>
        <dbReference type="Proteomes" id="UP000663829"/>
    </source>
</evidence>
<evidence type="ECO:0000313" key="7">
    <source>
        <dbReference type="EMBL" id="CAF3674772.1"/>
    </source>
</evidence>
<dbReference type="EMBL" id="CAJNOQ010001376">
    <property type="protein sequence ID" value="CAF0890339.1"/>
    <property type="molecule type" value="Genomic_DNA"/>
</dbReference>
<evidence type="ECO:0000256" key="2">
    <source>
        <dbReference type="SAM" id="MobiDB-lite"/>
    </source>
</evidence>
<feature type="compositionally biased region" description="Low complexity" evidence="2">
    <location>
        <begin position="156"/>
        <end position="169"/>
    </location>
</feature>
<comment type="caution">
    <text evidence="5">The sequence shown here is derived from an EMBL/GenBank/DDBJ whole genome shotgun (WGS) entry which is preliminary data.</text>
</comment>
<gene>
    <name evidence="5" type="ORF">GPM918_LOCUS8087</name>
    <name evidence="4" type="ORF">OVA965_LOCUS4138</name>
    <name evidence="7" type="ORF">SRO942_LOCUS8087</name>
    <name evidence="6" type="ORF">TMI583_LOCUS4136</name>
</gene>
<dbReference type="Gene3D" id="3.30.70.330">
    <property type="match status" value="1"/>
</dbReference>
<proteinExistence type="predicted"/>
<dbReference type="EMBL" id="CAJOBC010001376">
    <property type="protein sequence ID" value="CAF3674772.1"/>
    <property type="molecule type" value="Genomic_DNA"/>
</dbReference>
<dbReference type="Proteomes" id="UP000682733">
    <property type="component" value="Unassembled WGS sequence"/>
</dbReference>
<dbReference type="Pfam" id="PF00076">
    <property type="entry name" value="RRM_1"/>
    <property type="match status" value="1"/>
</dbReference>
<dbReference type="InterPro" id="IPR035979">
    <property type="entry name" value="RBD_domain_sf"/>
</dbReference>
<evidence type="ECO:0000313" key="6">
    <source>
        <dbReference type="EMBL" id="CAF3573744.1"/>
    </source>
</evidence>
<dbReference type="Proteomes" id="UP000677228">
    <property type="component" value="Unassembled WGS sequence"/>
</dbReference>
<dbReference type="AlphaFoldDB" id="A0A813YVH4"/>